<evidence type="ECO:0000313" key="1">
    <source>
        <dbReference type="EMBL" id="KAF9308119.1"/>
    </source>
</evidence>
<organism evidence="1 2">
    <name type="scientific">Podila minutissima</name>
    <dbReference type="NCBI Taxonomy" id="64525"/>
    <lineage>
        <taxon>Eukaryota</taxon>
        <taxon>Fungi</taxon>
        <taxon>Fungi incertae sedis</taxon>
        <taxon>Mucoromycota</taxon>
        <taxon>Mortierellomycotina</taxon>
        <taxon>Mortierellomycetes</taxon>
        <taxon>Mortierellales</taxon>
        <taxon>Mortierellaceae</taxon>
        <taxon>Podila</taxon>
    </lineage>
</organism>
<feature type="non-terminal residue" evidence="1">
    <location>
        <position position="77"/>
    </location>
</feature>
<sequence length="77" mass="8720">VEGSRIYVAKPSQYGLPYEDLTLITLDKIKIRAYLIKNTDDSIARHSNTILYLHANAGNMGHRLSIADVFHREFGCN</sequence>
<accession>A0A9P5SA65</accession>
<protein>
    <submittedName>
        <fullName evidence="1">Uncharacterized protein</fullName>
    </submittedName>
</protein>
<evidence type="ECO:0000313" key="2">
    <source>
        <dbReference type="Proteomes" id="UP000696485"/>
    </source>
</evidence>
<dbReference type="AlphaFoldDB" id="A0A9P5SA65"/>
<dbReference type="SUPFAM" id="SSF53474">
    <property type="entry name" value="alpha/beta-Hydrolases"/>
    <property type="match status" value="1"/>
</dbReference>
<gene>
    <name evidence="1" type="ORF">BG006_005561</name>
</gene>
<name>A0A9P5SA65_9FUNG</name>
<keyword evidence="2" id="KW-1185">Reference proteome</keyword>
<feature type="non-terminal residue" evidence="1">
    <location>
        <position position="1"/>
    </location>
</feature>
<proteinExistence type="predicted"/>
<dbReference type="InterPro" id="IPR029058">
    <property type="entry name" value="AB_hydrolase_fold"/>
</dbReference>
<dbReference type="EMBL" id="JAAAUY010003135">
    <property type="protein sequence ID" value="KAF9308119.1"/>
    <property type="molecule type" value="Genomic_DNA"/>
</dbReference>
<dbReference type="Proteomes" id="UP000696485">
    <property type="component" value="Unassembled WGS sequence"/>
</dbReference>
<comment type="caution">
    <text evidence="1">The sequence shown here is derived from an EMBL/GenBank/DDBJ whole genome shotgun (WGS) entry which is preliminary data.</text>
</comment>
<reference evidence="1" key="1">
    <citation type="journal article" date="2020" name="Fungal Divers.">
        <title>Resolving the Mortierellaceae phylogeny through synthesis of multi-gene phylogenetics and phylogenomics.</title>
        <authorList>
            <person name="Vandepol N."/>
            <person name="Liber J."/>
            <person name="Desiro A."/>
            <person name="Na H."/>
            <person name="Kennedy M."/>
            <person name="Barry K."/>
            <person name="Grigoriev I.V."/>
            <person name="Miller A.N."/>
            <person name="O'Donnell K."/>
            <person name="Stajich J.E."/>
            <person name="Bonito G."/>
        </authorList>
    </citation>
    <scope>NUCLEOTIDE SEQUENCE</scope>
    <source>
        <strain evidence="1">NVP1</strain>
    </source>
</reference>